<organism evidence="2 3">
    <name type="scientific">Pristionchus entomophagus</name>
    <dbReference type="NCBI Taxonomy" id="358040"/>
    <lineage>
        <taxon>Eukaryota</taxon>
        <taxon>Metazoa</taxon>
        <taxon>Ecdysozoa</taxon>
        <taxon>Nematoda</taxon>
        <taxon>Chromadorea</taxon>
        <taxon>Rhabditida</taxon>
        <taxon>Rhabditina</taxon>
        <taxon>Diplogasteromorpha</taxon>
        <taxon>Diplogasteroidea</taxon>
        <taxon>Neodiplogasteridae</taxon>
        <taxon>Pristionchus</taxon>
    </lineage>
</organism>
<proteinExistence type="predicted"/>
<name>A0AAV5SK06_9BILA</name>
<feature type="transmembrane region" description="Helical" evidence="1">
    <location>
        <begin position="54"/>
        <end position="71"/>
    </location>
</feature>
<feature type="non-terminal residue" evidence="2">
    <location>
        <position position="1"/>
    </location>
</feature>
<keyword evidence="1" id="KW-0472">Membrane</keyword>
<reference evidence="2" key="1">
    <citation type="submission" date="2023-10" db="EMBL/GenBank/DDBJ databases">
        <title>Genome assembly of Pristionchus species.</title>
        <authorList>
            <person name="Yoshida K."/>
            <person name="Sommer R.J."/>
        </authorList>
    </citation>
    <scope>NUCLEOTIDE SEQUENCE</scope>
    <source>
        <strain evidence="2">RS0144</strain>
    </source>
</reference>
<dbReference type="PANTHER" id="PTHR13411:SF6">
    <property type="entry name" value="PLASMINOGEN RECEPTOR (KT)"/>
    <property type="match status" value="1"/>
</dbReference>
<protein>
    <submittedName>
        <fullName evidence="2">Uncharacterized protein</fullName>
    </submittedName>
</protein>
<keyword evidence="1" id="KW-0812">Transmembrane</keyword>
<sequence length="144" mass="16399">RSLMGQSNVKLDFTEIEKQRQTQFESKLAAADLVYARDLALEISRHRKQLRKEIFAASTVITILFVSGLIYRRRDVLIPICPLIFGAGYRYESYYGSANHGVLDTNKENAERLLKEFPQLFARPGGPITVAEIDRLRSQMYGSA</sequence>
<dbReference type="EMBL" id="BTSX01000002">
    <property type="protein sequence ID" value="GMS83254.1"/>
    <property type="molecule type" value="Genomic_DNA"/>
</dbReference>
<comment type="caution">
    <text evidence="2">The sequence shown here is derived from an EMBL/GenBank/DDBJ whole genome shotgun (WGS) entry which is preliminary data.</text>
</comment>
<evidence type="ECO:0000313" key="3">
    <source>
        <dbReference type="Proteomes" id="UP001432027"/>
    </source>
</evidence>
<accession>A0AAV5SK06</accession>
<keyword evidence="3" id="KW-1185">Reference proteome</keyword>
<evidence type="ECO:0000256" key="1">
    <source>
        <dbReference type="SAM" id="Phobius"/>
    </source>
</evidence>
<dbReference type="Pfam" id="PF10166">
    <property type="entry name" value="DUF2368"/>
    <property type="match status" value="1"/>
</dbReference>
<keyword evidence="1" id="KW-1133">Transmembrane helix</keyword>
<dbReference type="PANTHER" id="PTHR13411">
    <property type="entry name" value="PLASMINOGEN RECEPTOR (KT)"/>
    <property type="match status" value="1"/>
</dbReference>
<evidence type="ECO:0000313" key="2">
    <source>
        <dbReference type="EMBL" id="GMS83254.1"/>
    </source>
</evidence>
<gene>
    <name evidence="2" type="ORF">PENTCL1PPCAC_5429</name>
</gene>
<dbReference type="GO" id="GO:0005886">
    <property type="term" value="C:plasma membrane"/>
    <property type="evidence" value="ECO:0007669"/>
    <property type="project" value="InterPro"/>
</dbReference>
<dbReference type="Proteomes" id="UP001432027">
    <property type="component" value="Unassembled WGS sequence"/>
</dbReference>
<dbReference type="AlphaFoldDB" id="A0AAV5SK06"/>
<dbReference type="InterPro" id="IPR019319">
    <property type="entry name" value="Plg-R(KT)"/>
</dbReference>